<dbReference type="KEGG" id="csty:KN1_11100"/>
<dbReference type="EMBL" id="AP024597">
    <property type="protein sequence ID" value="BCU69813.1"/>
    <property type="molecule type" value="Genomic_DNA"/>
</dbReference>
<organism evidence="1 2">
    <name type="scientific">Stygiolobus caldivivus</name>
    <dbReference type="NCBI Taxonomy" id="2824673"/>
    <lineage>
        <taxon>Archaea</taxon>
        <taxon>Thermoproteota</taxon>
        <taxon>Thermoprotei</taxon>
        <taxon>Sulfolobales</taxon>
        <taxon>Sulfolobaceae</taxon>
        <taxon>Stygiolobus</taxon>
    </lineage>
</organism>
<dbReference type="RefSeq" id="WP_221289844.1">
    <property type="nucleotide sequence ID" value="NZ_AP024597.1"/>
</dbReference>
<gene>
    <name evidence="1" type="ORF">KN1_11100</name>
</gene>
<evidence type="ECO:0000313" key="1">
    <source>
        <dbReference type="EMBL" id="BCU69813.1"/>
    </source>
</evidence>
<dbReference type="GeneID" id="66162850"/>
<sequence length="265" mass="31766">MYILNDRGELVDPEIGEVVSEELMFCFERYDYLVPINTRKFSNTDEERYMRYIKYMDYRRSELDDIINILYSRIEDENIRKNFIAWAEEMKKYGRPGILAAFTIAHYRQGLSIKTKALRKEFNVSELEFRKAKKLLHMRLGKKDIDAIVLEKLKQYDNFEELKRKYFELKEEEVFSGKNIETRINILLGSIKRNPVRKKNDGITVTAVDDKNHVICPKCGQVGVLKLMEFQRKYYYYVVVHYVGMYRYQKHYLGKNVKVQKVLKV</sequence>
<accession>A0A8D5U5R2</accession>
<protein>
    <submittedName>
        <fullName evidence="1">Uncharacterized protein</fullName>
    </submittedName>
</protein>
<name>A0A8D5U5R2_9CREN</name>
<dbReference type="Proteomes" id="UP000825123">
    <property type="component" value="Chromosome"/>
</dbReference>
<reference evidence="1 2" key="1">
    <citation type="submission" date="2021-04" db="EMBL/GenBank/DDBJ databases">
        <title>Complete genome sequence of Stygiolobus sp. KN-1.</title>
        <authorList>
            <person name="Nakamura K."/>
            <person name="Sakai H."/>
            <person name="Kurosawa N."/>
        </authorList>
    </citation>
    <scope>NUCLEOTIDE SEQUENCE [LARGE SCALE GENOMIC DNA]</scope>
    <source>
        <strain evidence="1 2">KN-1</strain>
    </source>
</reference>
<proteinExistence type="predicted"/>
<evidence type="ECO:0000313" key="2">
    <source>
        <dbReference type="Proteomes" id="UP000825123"/>
    </source>
</evidence>
<dbReference type="AlphaFoldDB" id="A0A8D5U5R2"/>
<keyword evidence="2" id="KW-1185">Reference proteome</keyword>